<reference evidence="1 2" key="1">
    <citation type="submission" date="2014-04" db="EMBL/GenBank/DDBJ databases">
        <authorList>
            <consortium name="DOE Joint Genome Institute"/>
            <person name="Kuo A."/>
            <person name="Tarkka M."/>
            <person name="Buscot F."/>
            <person name="Kohler A."/>
            <person name="Nagy L.G."/>
            <person name="Floudas D."/>
            <person name="Copeland A."/>
            <person name="Barry K.W."/>
            <person name="Cichocki N."/>
            <person name="Veneault-Fourrey C."/>
            <person name="LaButti K."/>
            <person name="Lindquist E.A."/>
            <person name="Lipzen A."/>
            <person name="Lundell T."/>
            <person name="Morin E."/>
            <person name="Murat C."/>
            <person name="Sun H."/>
            <person name="Tunlid A."/>
            <person name="Henrissat B."/>
            <person name="Grigoriev I.V."/>
            <person name="Hibbett D.S."/>
            <person name="Martin F."/>
            <person name="Nordberg H.P."/>
            <person name="Cantor M.N."/>
            <person name="Hua S.X."/>
        </authorList>
    </citation>
    <scope>NUCLEOTIDE SEQUENCE [LARGE SCALE GENOMIC DNA]</scope>
    <source>
        <strain evidence="1 2">F 1598</strain>
    </source>
</reference>
<dbReference type="STRING" id="765440.A0A0C3FPQ0"/>
<dbReference type="EMBL" id="KN832983">
    <property type="protein sequence ID" value="KIM86105.1"/>
    <property type="molecule type" value="Genomic_DNA"/>
</dbReference>
<dbReference type="HOGENOM" id="CLU_2134458_0_0_1"/>
<protein>
    <submittedName>
        <fullName evidence="1">Uncharacterized protein</fullName>
    </submittedName>
</protein>
<organism evidence="1 2">
    <name type="scientific">Piloderma croceum (strain F 1598)</name>
    <dbReference type="NCBI Taxonomy" id="765440"/>
    <lineage>
        <taxon>Eukaryota</taxon>
        <taxon>Fungi</taxon>
        <taxon>Dikarya</taxon>
        <taxon>Basidiomycota</taxon>
        <taxon>Agaricomycotina</taxon>
        <taxon>Agaricomycetes</taxon>
        <taxon>Agaricomycetidae</taxon>
        <taxon>Atheliales</taxon>
        <taxon>Atheliaceae</taxon>
        <taxon>Piloderma</taxon>
    </lineage>
</organism>
<accession>A0A0C3FPQ0</accession>
<sequence>MLLRANCYSWADNITPIHNSSLPRIPTLALFPPCARYPRVDTALTLTPAHSACKVLYERRVKVYSSLLENYLSLVLEGLSGALSVSVEFADNELACFRISGPLCAYIDKVHEI</sequence>
<keyword evidence="2" id="KW-1185">Reference proteome</keyword>
<dbReference type="AlphaFoldDB" id="A0A0C3FPQ0"/>
<gene>
    <name evidence="1" type="ORF">PILCRDRAFT_333869</name>
</gene>
<dbReference type="InParanoid" id="A0A0C3FPQ0"/>
<evidence type="ECO:0000313" key="1">
    <source>
        <dbReference type="EMBL" id="KIM86105.1"/>
    </source>
</evidence>
<dbReference type="Proteomes" id="UP000054166">
    <property type="component" value="Unassembled WGS sequence"/>
</dbReference>
<name>A0A0C3FPQ0_PILCF</name>
<reference evidence="2" key="2">
    <citation type="submission" date="2015-01" db="EMBL/GenBank/DDBJ databases">
        <title>Evolutionary Origins and Diversification of the Mycorrhizal Mutualists.</title>
        <authorList>
            <consortium name="DOE Joint Genome Institute"/>
            <consortium name="Mycorrhizal Genomics Consortium"/>
            <person name="Kohler A."/>
            <person name="Kuo A."/>
            <person name="Nagy L.G."/>
            <person name="Floudas D."/>
            <person name="Copeland A."/>
            <person name="Barry K.W."/>
            <person name="Cichocki N."/>
            <person name="Veneault-Fourrey C."/>
            <person name="LaButti K."/>
            <person name="Lindquist E.A."/>
            <person name="Lipzen A."/>
            <person name="Lundell T."/>
            <person name="Morin E."/>
            <person name="Murat C."/>
            <person name="Riley R."/>
            <person name="Ohm R."/>
            <person name="Sun H."/>
            <person name="Tunlid A."/>
            <person name="Henrissat B."/>
            <person name="Grigoriev I.V."/>
            <person name="Hibbett D.S."/>
            <person name="Martin F."/>
        </authorList>
    </citation>
    <scope>NUCLEOTIDE SEQUENCE [LARGE SCALE GENOMIC DNA]</scope>
    <source>
        <strain evidence="2">F 1598</strain>
    </source>
</reference>
<evidence type="ECO:0000313" key="2">
    <source>
        <dbReference type="Proteomes" id="UP000054166"/>
    </source>
</evidence>
<proteinExistence type="predicted"/>